<dbReference type="Gene3D" id="3.40.50.1220">
    <property type="entry name" value="TPP-binding domain"/>
    <property type="match status" value="1"/>
</dbReference>
<dbReference type="PATRIC" id="fig|266265.5.peg.8074"/>
<dbReference type="CDD" id="cd07035">
    <property type="entry name" value="TPP_PYR_POX_like"/>
    <property type="match status" value="1"/>
</dbReference>
<dbReference type="Gene3D" id="3.40.50.970">
    <property type="match status" value="2"/>
</dbReference>
<feature type="domain" description="Thiamine pyrophosphate enzyme N-terminal TPP-binding" evidence="6">
    <location>
        <begin position="21"/>
        <end position="132"/>
    </location>
</feature>
<evidence type="ECO:0000256" key="2">
    <source>
        <dbReference type="ARBA" id="ARBA00023052"/>
    </source>
</evidence>
<dbReference type="PANTHER" id="PTHR18968:SF13">
    <property type="entry name" value="ACETOLACTATE SYNTHASE CATALYTIC SUBUNIT, MITOCHONDRIAL"/>
    <property type="match status" value="1"/>
</dbReference>
<name>Q13I72_PARXL</name>
<feature type="domain" description="Thiamine pyrophosphate enzyme TPP-binding" evidence="5">
    <location>
        <begin position="420"/>
        <end position="567"/>
    </location>
</feature>
<dbReference type="InterPro" id="IPR012000">
    <property type="entry name" value="Thiamin_PyroP_enz_cen_dom"/>
</dbReference>
<gene>
    <name evidence="7" type="ORF">Bxe_C0294</name>
</gene>
<dbReference type="InterPro" id="IPR029061">
    <property type="entry name" value="THDP-binding"/>
</dbReference>
<dbReference type="Proteomes" id="UP000001817">
    <property type="component" value="Chromosome 3"/>
</dbReference>
<dbReference type="InterPro" id="IPR029035">
    <property type="entry name" value="DHS-like_NAD/FAD-binding_dom"/>
</dbReference>
<dbReference type="EC" id="2.2.1.6" evidence="7"/>
<evidence type="ECO:0000259" key="4">
    <source>
        <dbReference type="Pfam" id="PF00205"/>
    </source>
</evidence>
<dbReference type="GO" id="GO:0030976">
    <property type="term" value="F:thiamine pyrophosphate binding"/>
    <property type="evidence" value="ECO:0007669"/>
    <property type="project" value="InterPro"/>
</dbReference>
<proteinExistence type="inferred from homology"/>
<dbReference type="STRING" id="266265.Bxe_C0294"/>
<dbReference type="GO" id="GO:0003984">
    <property type="term" value="F:acetolactate synthase activity"/>
    <property type="evidence" value="ECO:0007669"/>
    <property type="project" value="UniProtKB-EC"/>
</dbReference>
<protein>
    <submittedName>
        <fullName evidence="7">Pyruvate decarboxylase</fullName>
        <ecNumber evidence="7">2.2.1.6</ecNumber>
    </submittedName>
</protein>
<dbReference type="GO" id="GO:0005948">
    <property type="term" value="C:acetolactate synthase complex"/>
    <property type="evidence" value="ECO:0007669"/>
    <property type="project" value="TreeGrafter"/>
</dbReference>
<evidence type="ECO:0000256" key="1">
    <source>
        <dbReference type="ARBA" id="ARBA00007812"/>
    </source>
</evidence>
<dbReference type="FunFam" id="3.40.50.970:FF:000007">
    <property type="entry name" value="Acetolactate synthase"/>
    <property type="match status" value="1"/>
</dbReference>
<dbReference type="SUPFAM" id="SSF52467">
    <property type="entry name" value="DHS-like NAD/FAD-binding domain"/>
    <property type="match status" value="1"/>
</dbReference>
<organism evidence="7 8">
    <name type="scientific">Paraburkholderia xenovorans (strain LB400)</name>
    <dbReference type="NCBI Taxonomy" id="266265"/>
    <lineage>
        <taxon>Bacteria</taxon>
        <taxon>Pseudomonadati</taxon>
        <taxon>Pseudomonadota</taxon>
        <taxon>Betaproteobacteria</taxon>
        <taxon>Burkholderiales</taxon>
        <taxon>Burkholderiaceae</taxon>
        <taxon>Paraburkholderia</taxon>
    </lineage>
</organism>
<reference evidence="7 8" key="1">
    <citation type="journal article" date="2006" name="Proc. Natl. Acad. Sci. U.S.A.">
        <title>Burkholderia xenovorans LB400 harbors a multi-replicon, 9.73-Mbp genome shaped for versatility.</title>
        <authorList>
            <person name="Chain P.S."/>
            <person name="Denef V.J."/>
            <person name="Konstantinidis K.T."/>
            <person name="Vergez L.M."/>
            <person name="Agullo L."/>
            <person name="Reyes V.L."/>
            <person name="Hauser L."/>
            <person name="Cordova M."/>
            <person name="Gomez L."/>
            <person name="Gonzalez M."/>
            <person name="Land M."/>
            <person name="Lao V."/>
            <person name="Larimer F."/>
            <person name="LiPuma J.J."/>
            <person name="Mahenthiralingam E."/>
            <person name="Malfatti S.A."/>
            <person name="Marx C.J."/>
            <person name="Parnell J.J."/>
            <person name="Ramette A."/>
            <person name="Richardson P."/>
            <person name="Seeger M."/>
            <person name="Smith D."/>
            <person name="Spilker T."/>
            <person name="Sul W.J."/>
            <person name="Tsoi T.V."/>
            <person name="Ulrich L.E."/>
            <person name="Zhulin I.B."/>
            <person name="Tiedje J.M."/>
        </authorList>
    </citation>
    <scope>NUCLEOTIDE SEQUENCE [LARGE SCALE GENOMIC DNA]</scope>
    <source>
        <strain evidence="7 8">LB400</strain>
    </source>
</reference>
<dbReference type="EMBL" id="CP000272">
    <property type="protein sequence ID" value="ABE36217.1"/>
    <property type="molecule type" value="Genomic_DNA"/>
</dbReference>
<dbReference type="Pfam" id="PF00205">
    <property type="entry name" value="TPP_enzyme_M"/>
    <property type="match status" value="1"/>
</dbReference>
<evidence type="ECO:0000259" key="6">
    <source>
        <dbReference type="Pfam" id="PF02776"/>
    </source>
</evidence>
<dbReference type="GO" id="GO:0009097">
    <property type="term" value="P:isoleucine biosynthetic process"/>
    <property type="evidence" value="ECO:0007669"/>
    <property type="project" value="TreeGrafter"/>
</dbReference>
<comment type="similarity">
    <text evidence="1 3">Belongs to the TPP enzyme family.</text>
</comment>
<evidence type="ECO:0000313" key="8">
    <source>
        <dbReference type="Proteomes" id="UP000001817"/>
    </source>
</evidence>
<keyword evidence="8" id="KW-1185">Reference proteome</keyword>
<feature type="domain" description="Thiamine pyrophosphate enzyme central" evidence="4">
    <location>
        <begin position="208"/>
        <end position="345"/>
    </location>
</feature>
<dbReference type="GO" id="GO:0000287">
    <property type="term" value="F:magnesium ion binding"/>
    <property type="evidence" value="ECO:0007669"/>
    <property type="project" value="InterPro"/>
</dbReference>
<dbReference type="InterPro" id="IPR011766">
    <property type="entry name" value="TPP_enzyme_TPP-bd"/>
</dbReference>
<dbReference type="InterPro" id="IPR045229">
    <property type="entry name" value="TPP_enz"/>
</dbReference>
<dbReference type="Pfam" id="PF02776">
    <property type="entry name" value="TPP_enzyme_N"/>
    <property type="match status" value="1"/>
</dbReference>
<evidence type="ECO:0000313" key="7">
    <source>
        <dbReference type="EMBL" id="ABE36217.1"/>
    </source>
</evidence>
<keyword evidence="7" id="KW-0670">Pyruvate</keyword>
<dbReference type="PANTHER" id="PTHR18968">
    <property type="entry name" value="THIAMINE PYROPHOSPHATE ENZYMES"/>
    <property type="match status" value="1"/>
</dbReference>
<keyword evidence="7" id="KW-0808">Transferase</keyword>
<dbReference type="Pfam" id="PF02775">
    <property type="entry name" value="TPP_enzyme_C"/>
    <property type="match status" value="1"/>
</dbReference>
<dbReference type="InterPro" id="IPR012001">
    <property type="entry name" value="Thiamin_PyroP_enz_TPP-bd_dom"/>
</dbReference>
<dbReference type="eggNOG" id="COG0028">
    <property type="taxonomic scope" value="Bacteria"/>
</dbReference>
<dbReference type="KEGG" id="bxe:Bxe_C0294"/>
<dbReference type="GO" id="GO:0050660">
    <property type="term" value="F:flavin adenine dinucleotide binding"/>
    <property type="evidence" value="ECO:0007669"/>
    <property type="project" value="TreeGrafter"/>
</dbReference>
<evidence type="ECO:0000256" key="3">
    <source>
        <dbReference type="RuleBase" id="RU362132"/>
    </source>
</evidence>
<dbReference type="GO" id="GO:0009099">
    <property type="term" value="P:L-valine biosynthetic process"/>
    <property type="evidence" value="ECO:0007669"/>
    <property type="project" value="TreeGrafter"/>
</dbReference>
<dbReference type="AlphaFoldDB" id="Q13I72"/>
<sequence length="590" mass="63147">MGCRGLHRENVKRSELVKTVQVGRAIVNALRAEGVDALFGMPGGHVIQIYDALYDTPEIRHYLVRHEGTAASMAAGYAQLTGRPAVCVVTAGPGATNVLTAVAEAHVASLPMVIIAGRGATTTSYRGASQEVPTEKVFAPVTKWSVRIDFADDAIPIVRRAFALARSGRPGPVYIDIPRDILALDCNVPDTYEPVSTLARPNASECILDKAFEALRAARRPIIIAGGGAVASNAFEAVRELAEALAIPVLTSLAGRGIISDEHPLSAGGLGTNRNDLSKQLLRDADVVLGLGTRFEEMETNWRVGFVPAEQACYIQVDIDPGEIGRSVPASIGIAGDIKAVVSSLLTRIKDAGVGLKAGAYATHPRTLDCVKTIQRIEREIDEVASSVESPIHPFRVIRAARAVFPRDTTVAIDVGCLSQHMVGAHPIFRVFEPRSLIVPSSFYGMGFATNALPAASIVYPDRPALGFSGDGSFQMVLPVLPVAAQYKLAVTWVVLNDQALGSIRDIQKYVYKSRFVDTDFEFQPDFATIAKGCGCYGERIEKADDVEAALKRALAANRAGIPAVLDFSVFSARTQGTLDHYVAYGLARD</sequence>
<accession>Q13I72</accession>
<dbReference type="SUPFAM" id="SSF52518">
    <property type="entry name" value="Thiamin diphosphate-binding fold (THDP-binding)"/>
    <property type="match status" value="2"/>
</dbReference>
<evidence type="ECO:0000259" key="5">
    <source>
        <dbReference type="Pfam" id="PF02775"/>
    </source>
</evidence>
<keyword evidence="2 3" id="KW-0786">Thiamine pyrophosphate</keyword>